<organism evidence="1 2">
    <name type="scientific">Herbaspirillum rubrisubalbicans Os34</name>
    <dbReference type="NCBI Taxonomy" id="1235827"/>
    <lineage>
        <taxon>Bacteria</taxon>
        <taxon>Pseudomonadati</taxon>
        <taxon>Pseudomonadota</taxon>
        <taxon>Betaproteobacteria</taxon>
        <taxon>Burkholderiales</taxon>
        <taxon>Oxalobacteraceae</taxon>
        <taxon>Herbaspirillum</taxon>
    </lineage>
</organism>
<sequence>MKHAYEISMSMHHKEDLSVRTLVEELRLLTNELEKLSPSLNEWLLTGETRDSALLYDVIFQQHGHDISPCRS</sequence>
<proteinExistence type="predicted"/>
<name>A0A6M3ZX01_9BURK</name>
<protein>
    <submittedName>
        <fullName evidence="1">Uncharacterized protein</fullName>
    </submittedName>
</protein>
<dbReference type="Proteomes" id="UP000501648">
    <property type="component" value="Chromosome"/>
</dbReference>
<evidence type="ECO:0000313" key="1">
    <source>
        <dbReference type="EMBL" id="QJQ02420.1"/>
    </source>
</evidence>
<dbReference type="RefSeq" id="WP_171427069.1">
    <property type="nucleotide sequence ID" value="NZ_CP008956.1"/>
</dbReference>
<reference evidence="1 2" key="1">
    <citation type="journal article" date="2012" name="J. Bacteriol.">
        <title>Genome sequence of the pathogenic Herbaspirillum seropedicae strain Os34, isolated from rice roots.</title>
        <authorList>
            <person name="Ye W."/>
            <person name="Ye S."/>
            <person name="Liu J."/>
            <person name="Chang S."/>
            <person name="Chen M."/>
            <person name="Zhu B."/>
            <person name="Guo L."/>
            <person name="An Q."/>
        </authorList>
    </citation>
    <scope>NUCLEOTIDE SEQUENCE [LARGE SCALE GENOMIC DNA]</scope>
    <source>
        <strain evidence="1 2">Os34</strain>
    </source>
</reference>
<accession>A0A6M3ZX01</accession>
<dbReference type="EMBL" id="CP008956">
    <property type="protein sequence ID" value="QJQ02420.1"/>
    <property type="molecule type" value="Genomic_DNA"/>
</dbReference>
<dbReference type="AlphaFoldDB" id="A0A6M3ZX01"/>
<gene>
    <name evidence="1" type="ORF">C798_19925</name>
</gene>
<evidence type="ECO:0000313" key="2">
    <source>
        <dbReference type="Proteomes" id="UP000501648"/>
    </source>
</evidence>